<dbReference type="InterPro" id="IPR008613">
    <property type="entry name" value="Excalibur_Ca-bd_domain"/>
</dbReference>
<proteinExistence type="predicted"/>
<reference evidence="3 4" key="1">
    <citation type="submission" date="2017-04" db="EMBL/GenBank/DDBJ databases">
        <authorList>
            <person name="Afonso C.L."/>
            <person name="Miller P.J."/>
            <person name="Scott M.A."/>
            <person name="Spackman E."/>
            <person name="Goraichik I."/>
            <person name="Dimitrov K.M."/>
            <person name="Suarez D.L."/>
            <person name="Swayne D.E."/>
        </authorList>
    </citation>
    <scope>NUCLEOTIDE SEQUENCE [LARGE SCALE GENOMIC DNA]</scope>
    <source>
        <strain evidence="3 4">DSM 43828</strain>
    </source>
</reference>
<sequence length="149" mass="16130">MGGRPWHWIAAGTAAVAVVGAVLMQDTSNVSGFVSQPFGTVDYKPDVGSPILVTPTVDATTVRQTPAAATPPPVKATNPPPKQAPVHESPRHEPSRTTRWTITITVPELPLYFPDCDTAKFFGRAPLRRGEPGYRDELDRDRDGVACER</sequence>
<dbReference type="RefSeq" id="WP_084427484.1">
    <property type="nucleotide sequence ID" value="NZ_FWXV01000002.1"/>
</dbReference>
<gene>
    <name evidence="3" type="ORF">SAMN05661093_03491</name>
</gene>
<dbReference type="EMBL" id="FWXV01000002">
    <property type="protein sequence ID" value="SMC98036.1"/>
    <property type="molecule type" value="Genomic_DNA"/>
</dbReference>
<name>A0A1W2DLZ9_KIBAR</name>
<protein>
    <submittedName>
        <fullName evidence="3">Excalibur calcium-binding domain-containing protein</fullName>
    </submittedName>
</protein>
<evidence type="ECO:0000313" key="4">
    <source>
        <dbReference type="Proteomes" id="UP000192674"/>
    </source>
</evidence>
<dbReference type="AlphaFoldDB" id="A0A1W2DLZ9"/>
<feature type="region of interest" description="Disordered" evidence="1">
    <location>
        <begin position="62"/>
        <end position="99"/>
    </location>
</feature>
<accession>A0A1W2DLZ9</accession>
<evidence type="ECO:0000313" key="3">
    <source>
        <dbReference type="EMBL" id="SMC98036.1"/>
    </source>
</evidence>
<dbReference type="OrthoDB" id="4337778at2"/>
<feature type="compositionally biased region" description="Pro residues" evidence="1">
    <location>
        <begin position="69"/>
        <end position="83"/>
    </location>
</feature>
<dbReference type="Proteomes" id="UP000192674">
    <property type="component" value="Unassembled WGS sequence"/>
</dbReference>
<feature type="region of interest" description="Disordered" evidence="1">
    <location>
        <begin position="128"/>
        <end position="149"/>
    </location>
</feature>
<evidence type="ECO:0000256" key="1">
    <source>
        <dbReference type="SAM" id="MobiDB-lite"/>
    </source>
</evidence>
<feature type="domain" description="Excalibur calcium-binding" evidence="2">
    <location>
        <begin position="112"/>
        <end position="148"/>
    </location>
</feature>
<dbReference type="Pfam" id="PF05901">
    <property type="entry name" value="Excalibur"/>
    <property type="match status" value="1"/>
</dbReference>
<dbReference type="SMART" id="SM00894">
    <property type="entry name" value="Excalibur"/>
    <property type="match status" value="1"/>
</dbReference>
<organism evidence="3 4">
    <name type="scientific">Kibdelosporangium aridum</name>
    <dbReference type="NCBI Taxonomy" id="2030"/>
    <lineage>
        <taxon>Bacteria</taxon>
        <taxon>Bacillati</taxon>
        <taxon>Actinomycetota</taxon>
        <taxon>Actinomycetes</taxon>
        <taxon>Pseudonocardiales</taxon>
        <taxon>Pseudonocardiaceae</taxon>
        <taxon>Kibdelosporangium</taxon>
    </lineage>
</organism>
<evidence type="ECO:0000259" key="2">
    <source>
        <dbReference type="SMART" id="SM00894"/>
    </source>
</evidence>
<keyword evidence="4" id="KW-1185">Reference proteome</keyword>